<dbReference type="InterPro" id="IPR029044">
    <property type="entry name" value="Nucleotide-diphossugar_trans"/>
</dbReference>
<dbReference type="Proteomes" id="UP000269289">
    <property type="component" value="Unassembled WGS sequence"/>
</dbReference>
<evidence type="ECO:0000256" key="3">
    <source>
        <dbReference type="ARBA" id="ARBA00022676"/>
    </source>
</evidence>
<dbReference type="AlphaFoldDB" id="A0A3M2JI31"/>
<evidence type="ECO:0000313" key="7">
    <source>
        <dbReference type="EMBL" id="RMI13269.1"/>
    </source>
</evidence>
<feature type="compositionally biased region" description="Pro residues" evidence="5">
    <location>
        <begin position="9"/>
        <end position="23"/>
    </location>
</feature>
<evidence type="ECO:0000256" key="1">
    <source>
        <dbReference type="ARBA" id="ARBA00004776"/>
    </source>
</evidence>
<organism evidence="7 8">
    <name type="scientific">Cellulomonas triticagri</name>
    <dbReference type="NCBI Taxonomy" id="2483352"/>
    <lineage>
        <taxon>Bacteria</taxon>
        <taxon>Bacillati</taxon>
        <taxon>Actinomycetota</taxon>
        <taxon>Actinomycetes</taxon>
        <taxon>Micrococcales</taxon>
        <taxon>Cellulomonadaceae</taxon>
        <taxon>Cellulomonas</taxon>
    </lineage>
</organism>
<dbReference type="GO" id="GO:0016757">
    <property type="term" value="F:glycosyltransferase activity"/>
    <property type="evidence" value="ECO:0007669"/>
    <property type="project" value="UniProtKB-KW"/>
</dbReference>
<dbReference type="InterPro" id="IPR001173">
    <property type="entry name" value="Glyco_trans_2-like"/>
</dbReference>
<comment type="pathway">
    <text evidence="1">Cell wall biogenesis; cell wall polysaccharide biosynthesis.</text>
</comment>
<accession>A0A3M2JI31</accession>
<feature type="region of interest" description="Disordered" evidence="5">
    <location>
        <begin position="1"/>
        <end position="34"/>
    </location>
</feature>
<dbReference type="SUPFAM" id="SSF53448">
    <property type="entry name" value="Nucleotide-diphospho-sugar transferases"/>
    <property type="match status" value="1"/>
</dbReference>
<evidence type="ECO:0000256" key="4">
    <source>
        <dbReference type="ARBA" id="ARBA00022679"/>
    </source>
</evidence>
<dbReference type="EMBL" id="RFFI01000018">
    <property type="protein sequence ID" value="RMI13269.1"/>
    <property type="molecule type" value="Genomic_DNA"/>
</dbReference>
<dbReference type="PANTHER" id="PTHR43179:SF12">
    <property type="entry name" value="GALACTOFURANOSYLTRANSFERASE GLFT2"/>
    <property type="match status" value="1"/>
</dbReference>
<keyword evidence="3" id="KW-0328">Glycosyltransferase</keyword>
<keyword evidence="4 7" id="KW-0808">Transferase</keyword>
<protein>
    <submittedName>
        <fullName evidence="7">Glycosyltransferase</fullName>
    </submittedName>
</protein>
<comment type="similarity">
    <text evidence="2">Belongs to the glycosyltransferase 2 family.</text>
</comment>
<sequence length="355" mass="37595">MAAAAPQRGRPPPATRPAHPVGPGPRAGAPHDGHLRLGADAAARRRRARAGPAASLVARRTAGAVTAPVAAVVTAFRPDERATAVVRSAAAQCATVVVVDNTPEGEPGTDALPEVAALATVLRPGRNLGLAGALNAGAASVPPGTDLLLLDQDSAVPDGLVAALAAHLDDDPRTGVAAPVPWDVDADRPLDPRAAHRPPLADLPVVITSGMLVRRAALDAVGPFREDFFVDCVDQDFCLRVRHAGWRVVQDARVRLPHSLGETRWRGIGPLRLRSTSHATWRLYWTARNGTVLAREHLRREPAWVIVSAALQCYVALTVLLFEPPRAQRLATLLRGLRDGWTGRTDPRMRPGGPA</sequence>
<keyword evidence="8" id="KW-1185">Reference proteome</keyword>
<reference evidence="7 8" key="1">
    <citation type="submission" date="2018-10" db="EMBL/GenBank/DDBJ databases">
        <title>Isolation, diversity and antifungal activity of actinobacteria from wheat.</title>
        <authorList>
            <person name="Han C."/>
        </authorList>
    </citation>
    <scope>NUCLEOTIDE SEQUENCE [LARGE SCALE GENOMIC DNA]</scope>
    <source>
        <strain evidence="7 8">NEAU-YY56</strain>
    </source>
</reference>
<evidence type="ECO:0000256" key="5">
    <source>
        <dbReference type="SAM" id="MobiDB-lite"/>
    </source>
</evidence>
<dbReference type="PANTHER" id="PTHR43179">
    <property type="entry name" value="RHAMNOSYLTRANSFERASE WBBL"/>
    <property type="match status" value="1"/>
</dbReference>
<feature type="domain" description="Glycosyltransferase 2-like" evidence="6">
    <location>
        <begin position="81"/>
        <end position="187"/>
    </location>
</feature>
<dbReference type="Pfam" id="PF00535">
    <property type="entry name" value="Glycos_transf_2"/>
    <property type="match status" value="1"/>
</dbReference>
<dbReference type="Gene3D" id="3.90.550.10">
    <property type="entry name" value="Spore Coat Polysaccharide Biosynthesis Protein SpsA, Chain A"/>
    <property type="match status" value="1"/>
</dbReference>
<gene>
    <name evidence="7" type="ORF">EBM89_05060</name>
</gene>
<comment type="caution">
    <text evidence="7">The sequence shown here is derived from an EMBL/GenBank/DDBJ whole genome shotgun (WGS) entry which is preliminary data.</text>
</comment>
<evidence type="ECO:0000256" key="2">
    <source>
        <dbReference type="ARBA" id="ARBA00006739"/>
    </source>
</evidence>
<name>A0A3M2JI31_9CELL</name>
<proteinExistence type="inferred from homology"/>
<evidence type="ECO:0000313" key="8">
    <source>
        <dbReference type="Proteomes" id="UP000269289"/>
    </source>
</evidence>
<evidence type="ECO:0000259" key="6">
    <source>
        <dbReference type="Pfam" id="PF00535"/>
    </source>
</evidence>